<accession>A0A6A4GPA9</accession>
<dbReference type="AlphaFoldDB" id="A0A6A4GPA9"/>
<feature type="region of interest" description="Disordered" evidence="1">
    <location>
        <begin position="264"/>
        <end position="325"/>
    </location>
</feature>
<gene>
    <name evidence="2" type="ORF">BT96DRAFT_1004961</name>
</gene>
<feature type="compositionally biased region" description="Low complexity" evidence="1">
    <location>
        <begin position="304"/>
        <end position="325"/>
    </location>
</feature>
<organism evidence="2 3">
    <name type="scientific">Gymnopus androsaceus JB14</name>
    <dbReference type="NCBI Taxonomy" id="1447944"/>
    <lineage>
        <taxon>Eukaryota</taxon>
        <taxon>Fungi</taxon>
        <taxon>Dikarya</taxon>
        <taxon>Basidiomycota</taxon>
        <taxon>Agaricomycotina</taxon>
        <taxon>Agaricomycetes</taxon>
        <taxon>Agaricomycetidae</taxon>
        <taxon>Agaricales</taxon>
        <taxon>Marasmiineae</taxon>
        <taxon>Omphalotaceae</taxon>
        <taxon>Gymnopus</taxon>
    </lineage>
</organism>
<protein>
    <submittedName>
        <fullName evidence="2">Uncharacterized protein</fullName>
    </submittedName>
</protein>
<dbReference type="EMBL" id="ML769790">
    <property type="protein sequence ID" value="KAE9387609.1"/>
    <property type="molecule type" value="Genomic_DNA"/>
</dbReference>
<dbReference type="Proteomes" id="UP000799118">
    <property type="component" value="Unassembled WGS sequence"/>
</dbReference>
<evidence type="ECO:0000313" key="2">
    <source>
        <dbReference type="EMBL" id="KAE9387609.1"/>
    </source>
</evidence>
<proteinExistence type="predicted"/>
<reference evidence="2" key="1">
    <citation type="journal article" date="2019" name="Environ. Microbiol.">
        <title>Fungal ecological strategies reflected in gene transcription - a case study of two litter decomposers.</title>
        <authorList>
            <person name="Barbi F."/>
            <person name="Kohler A."/>
            <person name="Barry K."/>
            <person name="Baskaran P."/>
            <person name="Daum C."/>
            <person name="Fauchery L."/>
            <person name="Ihrmark K."/>
            <person name="Kuo A."/>
            <person name="LaButti K."/>
            <person name="Lipzen A."/>
            <person name="Morin E."/>
            <person name="Grigoriev I.V."/>
            <person name="Henrissat B."/>
            <person name="Lindahl B."/>
            <person name="Martin F."/>
        </authorList>
    </citation>
    <scope>NUCLEOTIDE SEQUENCE</scope>
    <source>
        <strain evidence="2">JB14</strain>
    </source>
</reference>
<evidence type="ECO:0000313" key="3">
    <source>
        <dbReference type="Proteomes" id="UP000799118"/>
    </source>
</evidence>
<keyword evidence="3" id="KW-1185">Reference proteome</keyword>
<evidence type="ECO:0000256" key="1">
    <source>
        <dbReference type="SAM" id="MobiDB-lite"/>
    </source>
</evidence>
<sequence>MAQPWLSTNSVLKFSAPLPYDEQGFTFDQEVELALASLGSLGSLDLSQSTAVNSCSNKSNLSFLSHSLPNTIFPDYLSTSLLPLPHSCINLHVKLYSTSSTTHHETILWNIWVPDFWLAAHDATHNMVHGTACDAAHDAAHSSDSATHSISVANVLVALKQYCVLASHFVLALSDPQTILATLKIGPLLGSVASFWILSSVGNVESQYLTGTPTGTLLSVTYPEPTNSLPTNSILTNSLLTDLSCNQHFILYLIQSSSASTDSAVLPEETSSPAEPPVHGNSSVLRVPRTRQGQAHTHEPYRQPSAPWPSSSSLPSLSTPPFMSH</sequence>
<feature type="compositionally biased region" description="Polar residues" evidence="1">
    <location>
        <begin position="264"/>
        <end position="273"/>
    </location>
</feature>
<name>A0A6A4GPA9_9AGAR</name>